<evidence type="ECO:0000313" key="3">
    <source>
        <dbReference type="EMBL" id="RVT51293.1"/>
    </source>
</evidence>
<dbReference type="InterPro" id="IPR023631">
    <property type="entry name" value="Amidase_dom"/>
</dbReference>
<dbReference type="PANTHER" id="PTHR11895:SF7">
    <property type="entry name" value="GLUTAMYL-TRNA(GLN) AMIDOTRANSFERASE SUBUNIT A, MITOCHONDRIAL"/>
    <property type="match status" value="1"/>
</dbReference>
<evidence type="ECO:0000256" key="1">
    <source>
        <dbReference type="ARBA" id="ARBA00009199"/>
    </source>
</evidence>
<dbReference type="PANTHER" id="PTHR11895">
    <property type="entry name" value="TRANSAMIDASE"/>
    <property type="match status" value="1"/>
</dbReference>
<dbReference type="RefSeq" id="WP_128198295.1">
    <property type="nucleotide sequence ID" value="NZ_SACT01000003.1"/>
</dbReference>
<dbReference type="AlphaFoldDB" id="A0A3S2UPR9"/>
<gene>
    <name evidence="3" type="ORF">ENE75_10630</name>
</gene>
<sequence>MTFRTAVETAEAVARGEVTATQVLDETLARIDRHNPTLNAFVQIDRDAAKAAAAEVDRRVARGEAVGPLAGVPVGVKDFEACRGFRTTQGSWFLRDSPISSEDSRHVARLRAAGAVIVGMTATAEFGMDSACTTRLWGVTRNPWNLERTPGGSSGGSSAAVAAGLVPLATGTDAGGSIRQPAAYTGLVGLKASHGRIPKQDGFSNFGVSGALTRTVADCARHLDVACGPHPGDRTSLPRPHQSFESSLELLDVRGLRAHWSGDLGYAVVEPEVEAIARRAAEQLMQAAGLVPVECPFHPVNVYNDVAVVLLSNLEAQWTREGLLPDGYPMLSPSVQHIVDLLRSNRDRVDADASWARIRQLEQQLAGFFEGCDLLMTPATACRPHGADERIPSVIDGRDASSTGAEPFGALVNACWVPAISIPAGLTADGLPVGLQIVARHHREDILLRLARIAEQTMPWPCPPNYTD</sequence>
<accession>A0A3S2UPR9</accession>
<dbReference type="Proteomes" id="UP000288178">
    <property type="component" value="Unassembled WGS sequence"/>
</dbReference>
<dbReference type="InterPro" id="IPR036928">
    <property type="entry name" value="AS_sf"/>
</dbReference>
<dbReference type="Gene3D" id="3.90.1300.10">
    <property type="entry name" value="Amidase signature (AS) domain"/>
    <property type="match status" value="1"/>
</dbReference>
<dbReference type="EMBL" id="SACT01000003">
    <property type="protein sequence ID" value="RVT51293.1"/>
    <property type="molecule type" value="Genomic_DNA"/>
</dbReference>
<evidence type="ECO:0000313" key="4">
    <source>
        <dbReference type="Proteomes" id="UP000288178"/>
    </source>
</evidence>
<proteinExistence type="inferred from homology"/>
<keyword evidence="4" id="KW-1185">Reference proteome</keyword>
<dbReference type="SUPFAM" id="SSF75304">
    <property type="entry name" value="Amidase signature (AS) enzymes"/>
    <property type="match status" value="1"/>
</dbReference>
<dbReference type="PROSITE" id="PS00571">
    <property type="entry name" value="AMIDASES"/>
    <property type="match status" value="1"/>
</dbReference>
<protein>
    <submittedName>
        <fullName evidence="3">Amidase</fullName>
    </submittedName>
</protein>
<dbReference type="GO" id="GO:0003824">
    <property type="term" value="F:catalytic activity"/>
    <property type="evidence" value="ECO:0007669"/>
    <property type="project" value="InterPro"/>
</dbReference>
<organism evidence="3 4">
    <name type="scientific">Rubrivivax albus</name>
    <dbReference type="NCBI Taxonomy" id="2499835"/>
    <lineage>
        <taxon>Bacteria</taxon>
        <taxon>Pseudomonadati</taxon>
        <taxon>Pseudomonadota</taxon>
        <taxon>Betaproteobacteria</taxon>
        <taxon>Burkholderiales</taxon>
        <taxon>Sphaerotilaceae</taxon>
        <taxon>Rubrivivax</taxon>
    </lineage>
</organism>
<reference evidence="3 4" key="1">
    <citation type="submission" date="2019-01" db="EMBL/GenBank/DDBJ databases">
        <authorList>
            <person name="Chen W.-M."/>
        </authorList>
    </citation>
    <scope>NUCLEOTIDE SEQUENCE [LARGE SCALE GENOMIC DNA]</scope>
    <source>
        <strain evidence="3 4">ICH-3</strain>
    </source>
</reference>
<dbReference type="Pfam" id="PF01425">
    <property type="entry name" value="Amidase"/>
    <property type="match status" value="1"/>
</dbReference>
<dbReference type="InterPro" id="IPR000120">
    <property type="entry name" value="Amidase"/>
</dbReference>
<name>A0A3S2UPR9_9BURK</name>
<comment type="caution">
    <text evidence="3">The sequence shown here is derived from an EMBL/GenBank/DDBJ whole genome shotgun (WGS) entry which is preliminary data.</text>
</comment>
<dbReference type="InterPro" id="IPR020556">
    <property type="entry name" value="Amidase_CS"/>
</dbReference>
<feature type="domain" description="Amidase" evidence="2">
    <location>
        <begin position="23"/>
        <end position="448"/>
    </location>
</feature>
<evidence type="ECO:0000259" key="2">
    <source>
        <dbReference type="Pfam" id="PF01425"/>
    </source>
</evidence>
<comment type="similarity">
    <text evidence="1">Belongs to the amidase family.</text>
</comment>